<feature type="active site" description="Proton acceptor" evidence="7 8">
    <location>
        <position position="197"/>
    </location>
</feature>
<keyword evidence="5 7" id="KW-0594">Phospholipid biosynthesis</keyword>
<evidence type="ECO:0000256" key="7">
    <source>
        <dbReference type="HAMAP-Rule" id="MF_00394"/>
    </source>
</evidence>
<feature type="binding site" evidence="7">
    <location>
        <position position="262"/>
    </location>
    <ligand>
        <name>sn-glycerol 3-phosphate</name>
        <dbReference type="ChEBI" id="CHEBI:57597"/>
    </ligand>
</feature>
<accession>F7XX05</accession>
<evidence type="ECO:0000256" key="11">
    <source>
        <dbReference type="RuleBase" id="RU000437"/>
    </source>
</evidence>
<evidence type="ECO:0000256" key="8">
    <source>
        <dbReference type="PIRSR" id="PIRSR000114-1"/>
    </source>
</evidence>
<protein>
    <recommendedName>
        <fullName evidence="7">Glycerol-3-phosphate dehydrogenase [NAD(P)+]</fullName>
        <ecNumber evidence="7">1.1.1.94</ecNumber>
    </recommendedName>
    <alternativeName>
        <fullName evidence="7">NAD(P)(+)-dependent glycerol-3-phosphate dehydrogenase</fullName>
    </alternativeName>
    <alternativeName>
        <fullName evidence="7">NAD(P)H-dependent dihydroxyacetone-phosphate reductase</fullName>
    </alternativeName>
</protein>
<feature type="chain" id="PRO_5003365227" description="Glycerol-3-phosphate dehydrogenase [NAD(P)+]" evidence="13">
    <location>
        <begin position="25"/>
        <end position="328"/>
    </location>
</feature>
<feature type="binding site" evidence="10">
    <location>
        <position position="146"/>
    </location>
    <ligand>
        <name>NAD(+)</name>
        <dbReference type="ChEBI" id="CHEBI:57540"/>
    </ligand>
</feature>
<feature type="binding site" evidence="7">
    <location>
        <position position="142"/>
    </location>
    <ligand>
        <name>sn-glycerol 3-phosphate</name>
        <dbReference type="ChEBI" id="CHEBI:57597"/>
    </ligand>
</feature>
<evidence type="ECO:0000256" key="4">
    <source>
        <dbReference type="ARBA" id="ARBA00023098"/>
    </source>
</evidence>
<feature type="binding site" evidence="9">
    <location>
        <position position="114"/>
    </location>
    <ligand>
        <name>substrate</name>
    </ligand>
</feature>
<evidence type="ECO:0000256" key="5">
    <source>
        <dbReference type="ARBA" id="ARBA00023209"/>
    </source>
</evidence>
<keyword evidence="3 7" id="KW-0560">Oxidoreductase</keyword>
<dbReference type="GO" id="GO:0008654">
    <property type="term" value="P:phospholipid biosynthetic process"/>
    <property type="evidence" value="ECO:0007669"/>
    <property type="project" value="UniProtKB-KW"/>
</dbReference>
<dbReference type="EC" id="1.1.1.94" evidence="7"/>
<dbReference type="Pfam" id="PF01210">
    <property type="entry name" value="NAD_Gly3P_dh_N"/>
    <property type="match status" value="1"/>
</dbReference>
<dbReference type="UniPathway" id="UPA00940"/>
<dbReference type="GO" id="GO:0005975">
    <property type="term" value="P:carbohydrate metabolic process"/>
    <property type="evidence" value="ECO:0007669"/>
    <property type="project" value="InterPro"/>
</dbReference>
<feature type="binding site" evidence="7">
    <location>
        <position position="114"/>
    </location>
    <ligand>
        <name>sn-glycerol 3-phosphate</name>
        <dbReference type="ChEBI" id="CHEBI:57597"/>
    </ligand>
</feature>
<sequence>MKKSRKKVNKVSIIGAGAWGTALAYLASKNVENVIFYSTDKEKIKEFNQTHINKNYFPDVVMADNVVGAYENIYLANSGAFILAVPVQHLRRVLISLEEALKSSILAPIIICSKGIENRSNKLMSQVVNELKLPNPVVILAGPNFAKDVIENKASATTIASYNQQALTITEEIFASDKFKLEKISDVIGLQICSAIKNIYAIGVGIANGLDLGENFSAAFIKIAINEMQSMLRYLNADSQTVSTYGGVGDLFLTCSGPTSRNFEFGRLIAKDHNIKQLTKKKTVEGYYTLFSIKALLDHYKGVELQLINLIYQIVYNNMPPLIIEKII</sequence>
<dbReference type="Gene3D" id="1.10.1040.10">
    <property type="entry name" value="N-(1-d-carboxylethyl)-l-norvaline Dehydrogenase, domain 2"/>
    <property type="match status" value="1"/>
</dbReference>
<dbReference type="PRINTS" id="PR00077">
    <property type="entry name" value="GPDHDRGNASE"/>
</dbReference>
<feature type="binding site" evidence="7">
    <location>
        <position position="56"/>
    </location>
    <ligand>
        <name>NADPH</name>
        <dbReference type="ChEBI" id="CHEBI:57783"/>
    </ligand>
</feature>
<dbReference type="Gene3D" id="3.40.50.720">
    <property type="entry name" value="NAD(P)-binding Rossmann-like Domain"/>
    <property type="match status" value="1"/>
</dbReference>
<feature type="binding site" evidence="7">
    <location>
        <position position="146"/>
    </location>
    <ligand>
        <name>NADPH</name>
        <dbReference type="ChEBI" id="CHEBI:57783"/>
    </ligand>
</feature>
<feature type="binding site" evidence="7">
    <location>
        <position position="261"/>
    </location>
    <ligand>
        <name>NADPH</name>
        <dbReference type="ChEBI" id="CHEBI:57783"/>
    </ligand>
</feature>
<keyword evidence="7 10" id="KW-0520">NAD</keyword>
<dbReference type="InterPro" id="IPR013328">
    <property type="entry name" value="6PGD_dom2"/>
</dbReference>
<dbReference type="GO" id="GO:0051287">
    <property type="term" value="F:NAD binding"/>
    <property type="evidence" value="ECO:0007669"/>
    <property type="project" value="InterPro"/>
</dbReference>
<dbReference type="InterPro" id="IPR036291">
    <property type="entry name" value="NAD(P)-bd_dom_sf"/>
</dbReference>
<feature type="binding site" evidence="10">
    <location>
        <begin position="15"/>
        <end position="20"/>
    </location>
    <ligand>
        <name>NAD(+)</name>
        <dbReference type="ChEBI" id="CHEBI:57540"/>
    </ligand>
</feature>
<dbReference type="SUPFAM" id="SSF51735">
    <property type="entry name" value="NAD(P)-binding Rossmann-fold domains"/>
    <property type="match status" value="1"/>
</dbReference>
<dbReference type="NCBIfam" id="NF000940">
    <property type="entry name" value="PRK00094.1-2"/>
    <property type="match status" value="1"/>
</dbReference>
<dbReference type="PANTHER" id="PTHR11728:SF1">
    <property type="entry name" value="GLYCEROL-3-PHOSPHATE DEHYDROGENASE [NAD(+)] 2, CHLOROPLASTIC"/>
    <property type="match status" value="1"/>
</dbReference>
<evidence type="ECO:0000259" key="15">
    <source>
        <dbReference type="Pfam" id="PF07479"/>
    </source>
</evidence>
<evidence type="ECO:0000256" key="6">
    <source>
        <dbReference type="ARBA" id="ARBA00023264"/>
    </source>
</evidence>
<feature type="signal peptide" evidence="13">
    <location>
        <begin position="1"/>
        <end position="24"/>
    </location>
</feature>
<keyword evidence="7" id="KW-0521">NADP</keyword>
<evidence type="ECO:0000256" key="13">
    <source>
        <dbReference type="SAM" id="SignalP"/>
    </source>
</evidence>
<dbReference type="InterPro" id="IPR011128">
    <property type="entry name" value="G3P_DH_NAD-dep_N"/>
</dbReference>
<keyword evidence="4 7" id="KW-0443">Lipid metabolism</keyword>
<dbReference type="PANTHER" id="PTHR11728">
    <property type="entry name" value="GLYCEROL-3-PHOSPHATE DEHYDROGENASE"/>
    <property type="match status" value="1"/>
</dbReference>
<evidence type="ECO:0000313" key="16">
    <source>
        <dbReference type="EMBL" id="AEI89204.1"/>
    </source>
</evidence>
<feature type="binding site" evidence="7">
    <location>
        <position position="285"/>
    </location>
    <ligand>
        <name>NADPH</name>
        <dbReference type="ChEBI" id="CHEBI:57783"/>
    </ligand>
</feature>
<feature type="binding site" evidence="7">
    <location>
        <position position="114"/>
    </location>
    <ligand>
        <name>NADPH</name>
        <dbReference type="ChEBI" id="CHEBI:57783"/>
    </ligand>
</feature>
<proteinExistence type="inferred from homology"/>
<comment type="function">
    <text evidence="7">Catalyzes the reduction of the glycolytic intermediate dihydroxyacetone phosphate (DHAP) to sn-glycerol 3-phosphate (G3P), the key precursor for phospholipid synthesis.</text>
</comment>
<comment type="pathway">
    <text evidence="7">Membrane lipid metabolism; glycerophospholipid metabolism.</text>
</comment>
<keyword evidence="7" id="KW-0963">Cytoplasm</keyword>
<evidence type="ECO:0000256" key="2">
    <source>
        <dbReference type="ARBA" id="ARBA00022516"/>
    </source>
</evidence>
<dbReference type="GO" id="GO:0141152">
    <property type="term" value="F:glycerol-3-phosphate dehydrogenase (NAD+) activity"/>
    <property type="evidence" value="ECO:0007669"/>
    <property type="project" value="RHEA"/>
</dbReference>
<comment type="catalytic activity">
    <reaction evidence="7 12">
        <text>sn-glycerol 3-phosphate + NADP(+) = dihydroxyacetone phosphate + NADPH + H(+)</text>
        <dbReference type="Rhea" id="RHEA:11096"/>
        <dbReference type="ChEBI" id="CHEBI:15378"/>
        <dbReference type="ChEBI" id="CHEBI:57597"/>
        <dbReference type="ChEBI" id="CHEBI:57642"/>
        <dbReference type="ChEBI" id="CHEBI:57783"/>
        <dbReference type="ChEBI" id="CHEBI:58349"/>
        <dbReference type="EC" id="1.1.1.94"/>
    </reaction>
</comment>
<dbReference type="InterPro" id="IPR006109">
    <property type="entry name" value="G3P_DH_NAD-dep_C"/>
</dbReference>
<feature type="binding site" evidence="7">
    <location>
        <position position="260"/>
    </location>
    <ligand>
        <name>sn-glycerol 3-phosphate</name>
        <dbReference type="ChEBI" id="CHEBI:57597"/>
    </ligand>
</feature>
<comment type="catalytic activity">
    <reaction evidence="7">
        <text>sn-glycerol 3-phosphate + NAD(+) = dihydroxyacetone phosphate + NADH + H(+)</text>
        <dbReference type="Rhea" id="RHEA:11092"/>
        <dbReference type="ChEBI" id="CHEBI:15378"/>
        <dbReference type="ChEBI" id="CHEBI:57540"/>
        <dbReference type="ChEBI" id="CHEBI:57597"/>
        <dbReference type="ChEBI" id="CHEBI:57642"/>
        <dbReference type="ChEBI" id="CHEBI:57945"/>
        <dbReference type="EC" id="1.1.1.94"/>
    </reaction>
</comment>
<evidence type="ECO:0000256" key="3">
    <source>
        <dbReference type="ARBA" id="ARBA00023002"/>
    </source>
</evidence>
<dbReference type="PIRSF" id="PIRSF000114">
    <property type="entry name" value="Glycerol-3-P_dh"/>
    <property type="match status" value="1"/>
</dbReference>
<dbReference type="SUPFAM" id="SSF48179">
    <property type="entry name" value="6-phosphogluconate dehydrogenase C-terminal domain-like"/>
    <property type="match status" value="1"/>
</dbReference>
<dbReference type="PROSITE" id="PS00957">
    <property type="entry name" value="NAD_G3PDH"/>
    <property type="match status" value="1"/>
</dbReference>
<dbReference type="InterPro" id="IPR006168">
    <property type="entry name" value="G3P_DH_NAD-dep"/>
</dbReference>
<keyword evidence="2 7" id="KW-0444">Lipid biosynthesis</keyword>
<comment type="caution">
    <text evidence="7">Lacks conserved residue(s) required for the propagation of feature annotation.</text>
</comment>
<dbReference type="Proteomes" id="UP000006639">
    <property type="component" value="Chromosome"/>
</dbReference>
<feature type="binding site" evidence="7">
    <location>
        <position position="261"/>
    </location>
    <ligand>
        <name>sn-glycerol 3-phosphate</name>
        <dbReference type="ChEBI" id="CHEBI:57597"/>
    </ligand>
</feature>
<feature type="binding site" evidence="10">
    <location>
        <position position="261"/>
    </location>
    <ligand>
        <name>NAD(+)</name>
        <dbReference type="ChEBI" id="CHEBI:57540"/>
    </ligand>
</feature>
<dbReference type="NCBIfam" id="NF000942">
    <property type="entry name" value="PRK00094.1-4"/>
    <property type="match status" value="1"/>
</dbReference>
<dbReference type="InterPro" id="IPR008927">
    <property type="entry name" value="6-PGluconate_DH-like_C_sf"/>
</dbReference>
<reference evidence="16 17" key="1">
    <citation type="journal article" date="2011" name="Mol. Biol. Evol.">
        <title>Phylogenomic evidence for the presence of a flagellum and cbb3 oxidase in the free-living mitochondrial ancestor.</title>
        <authorList>
            <person name="Sassera D."/>
            <person name="Lo N."/>
            <person name="Epis S."/>
            <person name="D'Auria G."/>
            <person name="Montagna M."/>
            <person name="Comandatore F."/>
            <person name="Horner D."/>
            <person name="Pereto J."/>
            <person name="Luciano A.M."/>
            <person name="Franciosi F."/>
            <person name="Ferri E."/>
            <person name="Crotti E."/>
            <person name="Bazzocchi C."/>
            <person name="Daffonchio D."/>
            <person name="Sacchi L."/>
            <person name="Moya A."/>
            <person name="Latorre A."/>
            <person name="Bandi C."/>
        </authorList>
    </citation>
    <scope>NUCLEOTIDE SEQUENCE [LARGE SCALE GENOMIC DNA]</scope>
    <source>
        <strain evidence="16 17">IricVA</strain>
    </source>
</reference>
<dbReference type="GO" id="GO:0046167">
    <property type="term" value="P:glycerol-3-phosphate biosynthetic process"/>
    <property type="evidence" value="ECO:0007669"/>
    <property type="project" value="UniProtKB-UniRule"/>
</dbReference>
<comment type="subcellular location">
    <subcellularLocation>
        <location evidence="7">Cytoplasm</location>
    </subcellularLocation>
</comment>
<evidence type="ECO:0000256" key="9">
    <source>
        <dbReference type="PIRSR" id="PIRSR000114-2"/>
    </source>
</evidence>
<feature type="binding site" evidence="7">
    <location>
        <position position="250"/>
    </location>
    <ligand>
        <name>sn-glycerol 3-phosphate</name>
        <dbReference type="ChEBI" id="CHEBI:57597"/>
    </ligand>
</feature>
<name>F7XX05_MIDMI</name>
<dbReference type="HOGENOM" id="CLU_033449_0_0_5"/>
<evidence type="ECO:0000313" key="17">
    <source>
        <dbReference type="Proteomes" id="UP000006639"/>
    </source>
</evidence>
<dbReference type="STRING" id="696127.midi_00920"/>
<dbReference type="KEGG" id="mmn:midi_00920"/>
<dbReference type="EMBL" id="CP002130">
    <property type="protein sequence ID" value="AEI89204.1"/>
    <property type="molecule type" value="Genomic_DNA"/>
</dbReference>
<dbReference type="GO" id="GO:0046168">
    <property type="term" value="P:glycerol-3-phosphate catabolic process"/>
    <property type="evidence" value="ECO:0007669"/>
    <property type="project" value="InterPro"/>
</dbReference>
<feature type="binding site" evidence="10">
    <location>
        <position position="282"/>
    </location>
    <ligand>
        <name>NAD(+)</name>
        <dbReference type="ChEBI" id="CHEBI:57540"/>
    </ligand>
</feature>
<dbReference type="GO" id="GO:0005829">
    <property type="term" value="C:cytosol"/>
    <property type="evidence" value="ECO:0007669"/>
    <property type="project" value="TreeGrafter"/>
</dbReference>
<feature type="domain" description="Glycerol-3-phosphate dehydrogenase NAD-dependent C-terminal" evidence="15">
    <location>
        <begin position="186"/>
        <end position="321"/>
    </location>
</feature>
<organism evidence="16 17">
    <name type="scientific">Midichloria mitochondrii (strain IricVA)</name>
    <dbReference type="NCBI Taxonomy" id="696127"/>
    <lineage>
        <taxon>Bacteria</taxon>
        <taxon>Pseudomonadati</taxon>
        <taxon>Pseudomonadota</taxon>
        <taxon>Alphaproteobacteria</taxon>
        <taxon>Rickettsiales</taxon>
        <taxon>Candidatus Midichloriaceae</taxon>
        <taxon>Candidatus Midichloria</taxon>
    </lineage>
</organism>
<gene>
    <name evidence="7 16" type="primary">gpsA</name>
    <name evidence="16" type="ordered locus">midi_00920</name>
</gene>
<dbReference type="GO" id="GO:0141153">
    <property type="term" value="F:glycerol-3-phosphate dehydrogenase (NADP+) activity"/>
    <property type="evidence" value="ECO:0007669"/>
    <property type="project" value="RHEA"/>
</dbReference>
<feature type="binding site" evidence="7">
    <location>
        <position position="19"/>
    </location>
    <ligand>
        <name>NADPH</name>
        <dbReference type="ChEBI" id="CHEBI:57783"/>
    </ligand>
</feature>
<feature type="domain" description="Glycerol-3-phosphate dehydrogenase NAD-dependent N-terminal" evidence="14">
    <location>
        <begin position="10"/>
        <end position="166"/>
    </location>
</feature>
<dbReference type="GO" id="GO:0006650">
    <property type="term" value="P:glycerophospholipid metabolic process"/>
    <property type="evidence" value="ECO:0007669"/>
    <property type="project" value="UniProtKB-UniRule"/>
</dbReference>
<evidence type="ECO:0000256" key="10">
    <source>
        <dbReference type="PIRSR" id="PIRSR000114-3"/>
    </source>
</evidence>
<evidence type="ECO:0000256" key="1">
    <source>
        <dbReference type="ARBA" id="ARBA00011009"/>
    </source>
</evidence>
<keyword evidence="17" id="KW-1185">Reference proteome</keyword>
<dbReference type="Pfam" id="PF07479">
    <property type="entry name" value="NAD_Gly3P_dh_C"/>
    <property type="match status" value="1"/>
</dbReference>
<dbReference type="HAMAP" id="MF_00394">
    <property type="entry name" value="NAD_Glyc3P_dehydrog"/>
    <property type="match status" value="1"/>
</dbReference>
<comment type="similarity">
    <text evidence="1 7 11">Belongs to the NAD-dependent glycerol-3-phosphate dehydrogenase family.</text>
</comment>
<keyword evidence="6 7" id="KW-1208">Phospholipid metabolism</keyword>
<feature type="binding site" evidence="9">
    <location>
        <begin position="261"/>
        <end position="262"/>
    </location>
    <ligand>
        <name>substrate</name>
    </ligand>
</feature>
<keyword evidence="13" id="KW-0732">Signal</keyword>
<feature type="binding site" evidence="7">
    <location>
        <position position="197"/>
    </location>
    <ligand>
        <name>sn-glycerol 3-phosphate</name>
        <dbReference type="ChEBI" id="CHEBI:57597"/>
    </ligand>
</feature>
<evidence type="ECO:0000256" key="12">
    <source>
        <dbReference type="RuleBase" id="RU000439"/>
    </source>
</evidence>
<dbReference type="AlphaFoldDB" id="F7XX05"/>
<keyword evidence="7" id="KW-0547">Nucleotide-binding</keyword>
<evidence type="ECO:0000259" key="14">
    <source>
        <dbReference type="Pfam" id="PF01210"/>
    </source>
</evidence>